<dbReference type="Proteomes" id="UP000010475">
    <property type="component" value="Chromosome"/>
</dbReference>
<evidence type="ECO:0000313" key="1">
    <source>
        <dbReference type="EMBL" id="AFZ23921.1"/>
    </source>
</evidence>
<dbReference type="EMBL" id="CP003642">
    <property type="protein sequence ID" value="AFZ23921.1"/>
    <property type="molecule type" value="Genomic_DNA"/>
</dbReference>
<name>K9WVU7_9NOST</name>
<evidence type="ECO:0000313" key="2">
    <source>
        <dbReference type="Proteomes" id="UP000010475"/>
    </source>
</evidence>
<dbReference type="AlphaFoldDB" id="K9WVU7"/>
<proteinExistence type="predicted"/>
<sequence length="45" mass="4939">MLVVIRLSIFSLDLGLAVIQILAKKVTNITVNSKNILTTEIKNLS</sequence>
<organism evidence="1 2">
    <name type="scientific">Cylindrospermum stagnale PCC 7417</name>
    <dbReference type="NCBI Taxonomy" id="56107"/>
    <lineage>
        <taxon>Bacteria</taxon>
        <taxon>Bacillati</taxon>
        <taxon>Cyanobacteriota</taxon>
        <taxon>Cyanophyceae</taxon>
        <taxon>Nostocales</taxon>
        <taxon>Nostocaceae</taxon>
        <taxon>Cylindrospermum</taxon>
    </lineage>
</organism>
<accession>K9WVU7</accession>
<keyword evidence="2" id="KW-1185">Reference proteome</keyword>
<dbReference type="HOGENOM" id="CLU_3198823_0_0_3"/>
<protein>
    <submittedName>
        <fullName evidence="1">Uncharacterized protein</fullName>
    </submittedName>
</protein>
<dbReference type="STRING" id="56107.Cylst_1644"/>
<gene>
    <name evidence="1" type="ORF">Cylst_1644</name>
</gene>
<dbReference type="KEGG" id="csg:Cylst_1644"/>
<reference evidence="1 2" key="1">
    <citation type="submission" date="2012-06" db="EMBL/GenBank/DDBJ databases">
        <title>Finished chromosome of genome of Cylindrospermum stagnale PCC 7417.</title>
        <authorList>
            <consortium name="US DOE Joint Genome Institute"/>
            <person name="Gugger M."/>
            <person name="Coursin T."/>
            <person name="Rippka R."/>
            <person name="Tandeau De Marsac N."/>
            <person name="Huntemann M."/>
            <person name="Wei C.-L."/>
            <person name="Han J."/>
            <person name="Detter J.C."/>
            <person name="Han C."/>
            <person name="Tapia R."/>
            <person name="Chen A."/>
            <person name="Kyrpides N."/>
            <person name="Mavromatis K."/>
            <person name="Markowitz V."/>
            <person name="Szeto E."/>
            <person name="Ivanova N."/>
            <person name="Pagani I."/>
            <person name="Pati A."/>
            <person name="Goodwin L."/>
            <person name="Nordberg H.P."/>
            <person name="Cantor M.N."/>
            <person name="Hua S.X."/>
            <person name="Woyke T."/>
            <person name="Kerfeld C.A."/>
        </authorList>
    </citation>
    <scope>NUCLEOTIDE SEQUENCE [LARGE SCALE GENOMIC DNA]</scope>
    <source>
        <strain evidence="1 2">PCC 7417</strain>
    </source>
</reference>